<evidence type="ECO:0000256" key="5">
    <source>
        <dbReference type="ARBA" id="ARBA00022737"/>
    </source>
</evidence>
<dbReference type="GO" id="GO:0015183">
    <property type="term" value="F:L-aspartate transmembrane transporter activity"/>
    <property type="evidence" value="ECO:0007669"/>
    <property type="project" value="TreeGrafter"/>
</dbReference>
<evidence type="ECO:0000256" key="2">
    <source>
        <dbReference type="ARBA" id="ARBA00006375"/>
    </source>
</evidence>
<feature type="region of interest" description="Disordered" evidence="15">
    <location>
        <begin position="323"/>
        <end position="432"/>
    </location>
</feature>
<dbReference type="SUPFAM" id="SSF56104">
    <property type="entry name" value="SAICAR synthase-like"/>
    <property type="match status" value="2"/>
</dbReference>
<dbReference type="FunFam" id="1.50.40.10:FF:000004">
    <property type="entry name" value="Calcium-binding mitochondrial carrier protein Aralar1"/>
    <property type="match status" value="1"/>
</dbReference>
<proteinExistence type="inferred from homology"/>
<feature type="region of interest" description="Disordered" evidence="15">
    <location>
        <begin position="1596"/>
        <end position="1653"/>
    </location>
</feature>
<feature type="non-terminal residue" evidence="17">
    <location>
        <position position="2190"/>
    </location>
</feature>
<feature type="region of interest" description="Disordered" evidence="15">
    <location>
        <begin position="2090"/>
        <end position="2112"/>
    </location>
</feature>
<comment type="similarity">
    <text evidence="2">Belongs to the mitochondrial carrier (TC 2.A.29) family.</text>
</comment>
<dbReference type="Gene3D" id="3.30.810.10">
    <property type="entry name" value="2-Layer Sandwich"/>
    <property type="match status" value="1"/>
</dbReference>
<dbReference type="InterPro" id="IPR018108">
    <property type="entry name" value="MCP_transmembrane"/>
</dbReference>
<feature type="compositionally biased region" description="Low complexity" evidence="15">
    <location>
        <begin position="394"/>
        <end position="406"/>
    </location>
</feature>
<feature type="compositionally biased region" description="Polar residues" evidence="15">
    <location>
        <begin position="979"/>
        <end position="1015"/>
    </location>
</feature>
<dbReference type="InterPro" id="IPR051028">
    <property type="entry name" value="Mito_Solute_Carrier"/>
</dbReference>
<comment type="function">
    <text evidence="11">Calcium-dependent mitochondrial aspartate and glutamate carrier. Transport of glutamate in mitochondria is required for mitochondrial transamination reactions and ornithine synthesis. Plays also a role in malate-aspartate NADH shuttle, which is critical for growth on acetate and fatty acids.</text>
</comment>
<dbReference type="InterPro" id="IPR002498">
    <property type="entry name" value="PInositol-4-P-4/5-kinase_core"/>
</dbReference>
<keyword evidence="6" id="KW-0999">Mitochondrion inner membrane</keyword>
<feature type="compositionally biased region" description="Low complexity" evidence="15">
    <location>
        <begin position="2047"/>
        <end position="2074"/>
    </location>
</feature>
<feature type="repeat" description="Solcar" evidence="14">
    <location>
        <begin position="184"/>
        <end position="272"/>
    </location>
</feature>
<evidence type="ECO:0000256" key="3">
    <source>
        <dbReference type="ARBA" id="ARBA00022448"/>
    </source>
</evidence>
<feature type="region of interest" description="Disordered" evidence="15">
    <location>
        <begin position="1998"/>
        <end position="2074"/>
    </location>
</feature>
<evidence type="ECO:0000256" key="12">
    <source>
        <dbReference type="ARBA" id="ARBA00073787"/>
    </source>
</evidence>
<keyword evidence="8" id="KW-1133">Transmembrane helix</keyword>
<keyword evidence="10 14" id="KW-0472">Membrane</keyword>
<comment type="subcellular location">
    <subcellularLocation>
        <location evidence="1">Mitochondrion inner membrane</location>
        <topology evidence="1">Multi-pass membrane protein</topology>
    </subcellularLocation>
</comment>
<comment type="caution">
    <text evidence="17">The sequence shown here is derived from an EMBL/GenBank/DDBJ whole genome shotgun (WGS) entry which is preliminary data.</text>
</comment>
<feature type="compositionally biased region" description="Polar residues" evidence="15">
    <location>
        <begin position="534"/>
        <end position="544"/>
    </location>
</feature>
<feature type="compositionally biased region" description="Low complexity" evidence="15">
    <location>
        <begin position="610"/>
        <end position="621"/>
    </location>
</feature>
<feature type="compositionally biased region" description="Polar residues" evidence="15">
    <location>
        <begin position="1905"/>
        <end position="1920"/>
    </location>
</feature>
<feature type="compositionally biased region" description="Low complexity" evidence="15">
    <location>
        <begin position="2021"/>
        <end position="2037"/>
    </location>
</feature>
<dbReference type="SMART" id="SM00330">
    <property type="entry name" value="PIPKc"/>
    <property type="match status" value="1"/>
</dbReference>
<feature type="compositionally biased region" description="Polar residues" evidence="15">
    <location>
        <begin position="1126"/>
        <end position="1143"/>
    </location>
</feature>
<organism evidence="17 18">
    <name type="scientific">Entomortierella chlamydospora</name>
    <dbReference type="NCBI Taxonomy" id="101097"/>
    <lineage>
        <taxon>Eukaryota</taxon>
        <taxon>Fungi</taxon>
        <taxon>Fungi incertae sedis</taxon>
        <taxon>Mucoromycota</taxon>
        <taxon>Mortierellomycotina</taxon>
        <taxon>Mortierellomycetes</taxon>
        <taxon>Mortierellales</taxon>
        <taxon>Mortierellaceae</taxon>
        <taxon>Entomortierella</taxon>
    </lineage>
</organism>
<keyword evidence="3" id="KW-0813">Transport</keyword>
<feature type="compositionally biased region" description="Basic and acidic residues" evidence="15">
    <location>
        <begin position="1487"/>
        <end position="1498"/>
    </location>
</feature>
<protein>
    <recommendedName>
        <fullName evidence="12">Mitochondrial aspartate-glutamate transporter AGC1</fullName>
    </recommendedName>
    <alternativeName>
        <fullName evidence="13">Aspartate-glutamate carrier 1</fullName>
    </alternativeName>
</protein>
<feature type="compositionally biased region" description="Low complexity" evidence="15">
    <location>
        <begin position="1033"/>
        <end position="1049"/>
    </location>
</feature>
<keyword evidence="9" id="KW-0496">Mitochondrion</keyword>
<evidence type="ECO:0000256" key="11">
    <source>
        <dbReference type="ARBA" id="ARBA00059916"/>
    </source>
</evidence>
<evidence type="ECO:0000256" key="6">
    <source>
        <dbReference type="ARBA" id="ARBA00022792"/>
    </source>
</evidence>
<feature type="compositionally biased region" description="Low complexity" evidence="15">
    <location>
        <begin position="1605"/>
        <end position="1625"/>
    </location>
</feature>
<dbReference type="PANTHER" id="PTHR45678:SF9">
    <property type="entry name" value="CALCIUM-BINDING MITOCHONDRIAL CARRIER PROTEIN ARALAR1"/>
    <property type="match status" value="1"/>
</dbReference>
<feature type="region of interest" description="Disordered" evidence="15">
    <location>
        <begin position="1904"/>
        <end position="1935"/>
    </location>
</feature>
<feature type="compositionally biased region" description="Acidic residues" evidence="15">
    <location>
        <begin position="1626"/>
        <end position="1635"/>
    </location>
</feature>
<name>A0A9P6T487_9FUNG</name>
<evidence type="ECO:0000256" key="14">
    <source>
        <dbReference type="PROSITE-ProRule" id="PRU00282"/>
    </source>
</evidence>
<dbReference type="InterPro" id="IPR027483">
    <property type="entry name" value="PInositol-4-P-4/5-kinase_C_sf"/>
</dbReference>
<keyword evidence="5" id="KW-0677">Repeat</keyword>
<dbReference type="GO" id="GO:0005743">
    <property type="term" value="C:mitochondrial inner membrane"/>
    <property type="evidence" value="ECO:0007669"/>
    <property type="project" value="UniProtKB-SubCell"/>
</dbReference>
<dbReference type="GO" id="GO:0046488">
    <property type="term" value="P:phosphatidylinositol metabolic process"/>
    <property type="evidence" value="ECO:0007669"/>
    <property type="project" value="InterPro"/>
</dbReference>
<gene>
    <name evidence="17" type="primary">AGC1_3</name>
    <name evidence="17" type="ORF">BGZ80_006981</name>
</gene>
<evidence type="ECO:0000256" key="7">
    <source>
        <dbReference type="ARBA" id="ARBA00022837"/>
    </source>
</evidence>
<keyword evidence="7" id="KW-0106">Calcium</keyword>
<dbReference type="Pfam" id="PF01504">
    <property type="entry name" value="PIP5K"/>
    <property type="match status" value="2"/>
</dbReference>
<evidence type="ECO:0000256" key="13">
    <source>
        <dbReference type="ARBA" id="ARBA00082232"/>
    </source>
</evidence>
<dbReference type="Gene3D" id="3.30.800.10">
    <property type="entry name" value="Phosphatidylinositol Phosphate Kinase II Beta"/>
    <property type="match status" value="1"/>
</dbReference>
<evidence type="ECO:0000313" key="17">
    <source>
        <dbReference type="EMBL" id="KAG0023967.1"/>
    </source>
</evidence>
<dbReference type="InterPro" id="IPR023395">
    <property type="entry name" value="MCP_dom_sf"/>
</dbReference>
<feature type="repeat" description="Solcar" evidence="14">
    <location>
        <begin position="86"/>
        <end position="174"/>
    </location>
</feature>
<reference evidence="17" key="1">
    <citation type="journal article" date="2020" name="Fungal Divers.">
        <title>Resolving the Mortierellaceae phylogeny through synthesis of multi-gene phylogenetics and phylogenomics.</title>
        <authorList>
            <person name="Vandepol N."/>
            <person name="Liber J."/>
            <person name="Desiro A."/>
            <person name="Na H."/>
            <person name="Kennedy M."/>
            <person name="Barry K."/>
            <person name="Grigoriev I.V."/>
            <person name="Miller A.N."/>
            <person name="O'Donnell K."/>
            <person name="Stajich J.E."/>
            <person name="Bonito G."/>
        </authorList>
    </citation>
    <scope>NUCLEOTIDE SEQUENCE</scope>
    <source>
        <strain evidence="17">NRRL 2769</strain>
    </source>
</reference>
<dbReference type="Gene3D" id="1.50.40.10">
    <property type="entry name" value="Mitochondrial carrier domain"/>
    <property type="match status" value="1"/>
</dbReference>
<feature type="compositionally biased region" description="Polar residues" evidence="15">
    <location>
        <begin position="934"/>
        <end position="947"/>
    </location>
</feature>
<evidence type="ECO:0000256" key="8">
    <source>
        <dbReference type="ARBA" id="ARBA00022989"/>
    </source>
</evidence>
<keyword evidence="18" id="KW-1185">Reference proteome</keyword>
<feature type="domain" description="PIPK" evidence="16">
    <location>
        <begin position="1237"/>
        <end position="1671"/>
    </location>
</feature>
<feature type="region of interest" description="Disordered" evidence="15">
    <location>
        <begin position="1126"/>
        <end position="1159"/>
    </location>
</feature>
<feature type="region of interest" description="Disordered" evidence="15">
    <location>
        <begin position="1709"/>
        <end position="1750"/>
    </location>
</feature>
<accession>A0A9P6T487</accession>
<evidence type="ECO:0000259" key="16">
    <source>
        <dbReference type="SMART" id="SM00330"/>
    </source>
</evidence>
<evidence type="ECO:0000256" key="10">
    <source>
        <dbReference type="ARBA" id="ARBA00023136"/>
    </source>
</evidence>
<dbReference type="PANTHER" id="PTHR45678">
    <property type="entry name" value="MITOCHONDRIAL 2-OXODICARBOXYLATE CARRIER 1-RELATED"/>
    <property type="match status" value="1"/>
</dbReference>
<feature type="compositionally biased region" description="Polar residues" evidence="15">
    <location>
        <begin position="955"/>
        <end position="965"/>
    </location>
</feature>
<feature type="compositionally biased region" description="Basic and acidic residues" evidence="15">
    <location>
        <begin position="1071"/>
        <end position="1081"/>
    </location>
</feature>
<dbReference type="GO" id="GO:0005313">
    <property type="term" value="F:L-glutamate transmembrane transporter activity"/>
    <property type="evidence" value="ECO:0007669"/>
    <property type="project" value="TreeGrafter"/>
</dbReference>
<keyword evidence="4 14" id="KW-0812">Transmembrane</keyword>
<dbReference type="InterPro" id="IPR002067">
    <property type="entry name" value="MCP"/>
</dbReference>
<feature type="compositionally biased region" description="Polar residues" evidence="15">
    <location>
        <begin position="756"/>
        <end position="767"/>
    </location>
</feature>
<feature type="region of interest" description="Disordered" evidence="15">
    <location>
        <begin position="1487"/>
        <end position="1522"/>
    </location>
</feature>
<sequence length="2190" mass="236448">GAVGATVVYPIDLVKTRMQNQRSKVVGELLYKNSIDCFKKVIKNEGVLGLYRGLGPQLVGVAPEKAIKLTMNDLVRRYLSDKNGNITLPGELIAGGVAGGSQVVFTNPLEIVKIRLQVAGEAAKTLEGAPRTGAITIVRNLGILGLYKGASACLLRDIPFSAIYFPVYAHLKKDLFKEGPEHKLTVGELLIAGAAAGMPAAYFTTPADVIKTRLQVEAKKGQSTYNGIGDAARKIYKEEGFRAFFKGGPARIFRSSPQFGTTLMVYEVLQRAFPFDGTQEVVSKPLTPAEDLSYLQSKNALKILLDVHYKFGIVPSNVKVPSVANEDEDTDEKKATGAVTSESQHKPNTKKSRVASPNLTRSLKAVESDPLSASNVNVKTAKKPTDGYRKPRSNRGSLRSLRNRNGLLGGGSGVTGPEIAPVNKKPTPPEPDTIPIDAESRWRDYHIKRQLAQSLLMESMEPVLSRHLRHAIKSVLHFTSVGPETMDLKAASQGLGHWDSLMTPVVLPLKAPIVEDDGLKRAHGTGGNHGFRSSALSRSTTMPSTRVEDLPTIISTSPALSPVLEPPPPPNNQLSRSTSLHRDTTQHAAGQSEKNDQPRPTPPPIVVRGFSSSSTHTRFTTAGEASPIAEADVSHTASISKTRSRSPQREESEGQGIIEALNTPIPPPKGIEISLQRFGSPTAAQEAEIVETLNSEQQIHHQQPHPQSRSSRLWTRVRRVVQGDFKQNDPPNNTVYLTAGSVAGAAREAHLPPRPLSTSSTESSNVAMPSFSSSALSLLSEDQMSPHMGPTIRTSNLKESFAFETPPETAANTPRPISPVSPISPIFPISPLRSRSGFQQNLPGLSRRSSIKSPAAAAEVTTAESKVSQFMYSDKQLRSDLGSDVSHTITGGVNDRQQDLFSTPNLLERSTFKSSIQISGRSEAPAKSPPRAIATNNLGRSRSTSDAQYRGPNRQLHQTQGQSKGALQDFDRSLATNSLSQESGMLSPQSDVSSKSLSPSGQQRERTPSSNSTTKGGAMRISITPYQSTDSGSMSPSQLLSGTSSTLLPSKEERRKSAISFGGYFSSNGEAARKSRNHADHSLTGLDMDTKGEVIHLRRTSFFDKASPPALTSLASLLQTNLPSLSQSMAGTGAPSLSRSPSKASDLVHDQRGTHSRRSSAITVIGPEDGDASRHLAAITASKAMGGSAVMGGNNVREARKKVTPLKITPLLLSGSPSMPSPMFQPLSATIPRPLASAALSGATLDKYFFNVDQVHEWNIPSYGRVKFIDHAPLVFQAIRERFNYTLADMDEALSQPMTVMKTPGKSDAIFFASHNHGRFLLKTLRGAEPENLKGFLSDYLGHIQKHPNTLLPRYLGMYTFERVAASKILGGVAGQSSSIDGIVGGGGISGGGDKEHGFGSKMSSKSDTAAAQHLHLNGTLLSGKDDGLPSKVVGSNVGRRTLPINRTMATRDKPLGGQEMYQRADLGRSSTELDLHAAADLIRRRSRRGDPAVRESRASFTQNDPRQEHSHSGNVEDMPANVGDEISNLTLKEMDFQDRVYTGETRLIQLGPTRRSEMLTQLEEDTSLLRKHGFMDYRQVQMHFYENFNFPKAPETIEGHHSPSSSVDSLGRRGSVSSRGSDADNSNDEEEDDLASLSGSVNGKKKTEPKGEFSETLDRFWYSIDLSRVLSEDQMAFLKEIGERAQETLRTIGEGMGVDLGIGHKKLESPQISKNGQRKPPSDVELGPVSPSRPRAKDKDEGKKSKKNRAIEASFVKDELFDPESFQTVRRRRVNTQEAETHASRRPISSGVGDVAGVAGAAGAAGAGAKKIAGEPQQKYQHGHDMASSPPLGQFLHLNPSSHEPQLIWSQGIPSEQVPDGYEAVYYFGLIDILQKYNMFKWFERNIKGANVRLLGSSIPPTPTTAVPSAQGFGQSSNIPLAHPGRSTPSTSFSAPFSAASSSLYQLLPQATASEPSLLSALESTIPANPTLSVLLEDSGSRPESISGDRLSMLSSMSSGLLSGGATRATAKREPHLDPSSSSSQFSSARASQEESTLSAQSEDGSIVTTTVGSHSSSPSNSSTNLLNKSRLSSSVPFSKSIGARLSQYSHYSHSSQQSQQSHISGRSRDSRLSFEIRESDSVPIQQSQTQQLSASPPSLLQTEHIQTQQQQYQKAHVHYQAPQHAEVSVEEPGRYAERLIEFMRGVIV</sequence>
<evidence type="ECO:0000256" key="15">
    <source>
        <dbReference type="SAM" id="MobiDB-lite"/>
    </source>
</evidence>
<evidence type="ECO:0000256" key="9">
    <source>
        <dbReference type="ARBA" id="ARBA00023128"/>
    </source>
</evidence>
<evidence type="ECO:0000313" key="18">
    <source>
        <dbReference type="Proteomes" id="UP000703661"/>
    </source>
</evidence>
<dbReference type="SUPFAM" id="SSF103506">
    <property type="entry name" value="Mitochondrial carrier"/>
    <property type="match status" value="1"/>
</dbReference>
<dbReference type="PROSITE" id="PS50920">
    <property type="entry name" value="SOLCAR"/>
    <property type="match status" value="3"/>
</dbReference>
<feature type="region of interest" description="Disordered" evidence="15">
    <location>
        <begin position="979"/>
        <end position="1084"/>
    </location>
</feature>
<feature type="region of interest" description="Disordered" evidence="15">
    <location>
        <begin position="912"/>
        <end position="966"/>
    </location>
</feature>
<dbReference type="GO" id="GO:0043490">
    <property type="term" value="P:malate-aspartate shuttle"/>
    <property type="evidence" value="ECO:0007669"/>
    <property type="project" value="TreeGrafter"/>
</dbReference>
<feature type="region of interest" description="Disordered" evidence="15">
    <location>
        <begin position="746"/>
        <end position="768"/>
    </location>
</feature>
<dbReference type="Proteomes" id="UP000703661">
    <property type="component" value="Unassembled WGS sequence"/>
</dbReference>
<feature type="compositionally biased region" description="Low complexity" evidence="15">
    <location>
        <begin position="2090"/>
        <end position="2104"/>
    </location>
</feature>
<dbReference type="PRINTS" id="PR00926">
    <property type="entry name" value="MITOCARRIER"/>
</dbReference>
<dbReference type="EMBL" id="JAAAID010000035">
    <property type="protein sequence ID" value="KAG0023967.1"/>
    <property type="molecule type" value="Genomic_DNA"/>
</dbReference>
<dbReference type="Pfam" id="PF00153">
    <property type="entry name" value="Mito_carr"/>
    <property type="match status" value="3"/>
</dbReference>
<dbReference type="InterPro" id="IPR027484">
    <property type="entry name" value="PInositol-4-P-5-kinase_N"/>
</dbReference>
<feature type="repeat" description="Solcar" evidence="14">
    <location>
        <begin position="1"/>
        <end position="78"/>
    </location>
</feature>
<dbReference type="GO" id="GO:0052742">
    <property type="term" value="F:phosphatidylinositol kinase activity"/>
    <property type="evidence" value="ECO:0007669"/>
    <property type="project" value="InterPro"/>
</dbReference>
<evidence type="ECO:0000256" key="1">
    <source>
        <dbReference type="ARBA" id="ARBA00004448"/>
    </source>
</evidence>
<feature type="region of interest" description="Disordered" evidence="15">
    <location>
        <begin position="518"/>
        <end position="668"/>
    </location>
</feature>
<evidence type="ECO:0000256" key="4">
    <source>
        <dbReference type="ARBA" id="ARBA00022692"/>
    </source>
</evidence>